<protein>
    <submittedName>
        <fullName evidence="1">Uncharacterized protein</fullName>
    </submittedName>
</protein>
<reference evidence="1" key="1">
    <citation type="journal article" date="2023" name="Mol. Biol. Evol.">
        <title>Third-Generation Sequencing Reveals the Adaptive Role of the Epigenome in Three Deep-Sea Polychaetes.</title>
        <authorList>
            <person name="Perez M."/>
            <person name="Aroh O."/>
            <person name="Sun Y."/>
            <person name="Lan Y."/>
            <person name="Juniper S.K."/>
            <person name="Young C.R."/>
            <person name="Angers B."/>
            <person name="Qian P.Y."/>
        </authorList>
    </citation>
    <scope>NUCLEOTIDE SEQUENCE</scope>
    <source>
        <strain evidence="1">P08H-3</strain>
    </source>
</reference>
<dbReference type="AlphaFoldDB" id="A0AAD9K897"/>
<dbReference type="EMBL" id="JAODUP010000038">
    <property type="protein sequence ID" value="KAK2166497.1"/>
    <property type="molecule type" value="Genomic_DNA"/>
</dbReference>
<evidence type="ECO:0000313" key="1">
    <source>
        <dbReference type="EMBL" id="KAK2166497.1"/>
    </source>
</evidence>
<proteinExistence type="predicted"/>
<accession>A0AAD9K897</accession>
<dbReference type="Proteomes" id="UP001208570">
    <property type="component" value="Unassembled WGS sequence"/>
</dbReference>
<keyword evidence="2" id="KW-1185">Reference proteome</keyword>
<gene>
    <name evidence="1" type="ORF">LSH36_38g00025</name>
</gene>
<comment type="caution">
    <text evidence="1">The sequence shown here is derived from an EMBL/GenBank/DDBJ whole genome shotgun (WGS) entry which is preliminary data.</text>
</comment>
<name>A0AAD9K897_9ANNE</name>
<organism evidence="1 2">
    <name type="scientific">Paralvinella palmiformis</name>
    <dbReference type="NCBI Taxonomy" id="53620"/>
    <lineage>
        <taxon>Eukaryota</taxon>
        <taxon>Metazoa</taxon>
        <taxon>Spiralia</taxon>
        <taxon>Lophotrochozoa</taxon>
        <taxon>Annelida</taxon>
        <taxon>Polychaeta</taxon>
        <taxon>Sedentaria</taxon>
        <taxon>Canalipalpata</taxon>
        <taxon>Terebellida</taxon>
        <taxon>Terebelliformia</taxon>
        <taxon>Alvinellidae</taxon>
        <taxon>Paralvinella</taxon>
    </lineage>
</organism>
<evidence type="ECO:0000313" key="2">
    <source>
        <dbReference type="Proteomes" id="UP001208570"/>
    </source>
</evidence>
<sequence>MLLKLLIYKVRYVQGSKIYIADTLSRVYITDNNPQSIESELRMHSITECFPITPAKLQVLKTASREDEHFTHLKRYIAHGWPKYRSNISPLLYAYWNVRDEIHLEDDLLQQLDEGHFGIEKCRSRARDILY</sequence>